<feature type="region of interest" description="Disordered" evidence="1">
    <location>
        <begin position="31"/>
        <end position="53"/>
    </location>
</feature>
<organism evidence="2 3">
    <name type="scientific">Deinococcus antarcticus</name>
    <dbReference type="NCBI Taxonomy" id="1298767"/>
    <lineage>
        <taxon>Bacteria</taxon>
        <taxon>Thermotogati</taxon>
        <taxon>Deinococcota</taxon>
        <taxon>Deinococci</taxon>
        <taxon>Deinococcales</taxon>
        <taxon>Deinococcaceae</taxon>
        <taxon>Deinococcus</taxon>
    </lineage>
</organism>
<evidence type="ECO:0000256" key="1">
    <source>
        <dbReference type="SAM" id="MobiDB-lite"/>
    </source>
</evidence>
<evidence type="ECO:0000313" key="2">
    <source>
        <dbReference type="EMBL" id="MFC3860781.1"/>
    </source>
</evidence>
<dbReference type="EMBL" id="JBHRZF010000095">
    <property type="protein sequence ID" value="MFC3860781.1"/>
    <property type="molecule type" value="Genomic_DNA"/>
</dbReference>
<comment type="caution">
    <text evidence="2">The sequence shown here is derived from an EMBL/GenBank/DDBJ whole genome shotgun (WGS) entry which is preliminary data.</text>
</comment>
<reference evidence="3" key="1">
    <citation type="journal article" date="2019" name="Int. J. Syst. Evol. Microbiol.">
        <title>The Global Catalogue of Microorganisms (GCM) 10K type strain sequencing project: providing services to taxonomists for standard genome sequencing and annotation.</title>
        <authorList>
            <consortium name="The Broad Institute Genomics Platform"/>
            <consortium name="The Broad Institute Genome Sequencing Center for Infectious Disease"/>
            <person name="Wu L."/>
            <person name="Ma J."/>
        </authorList>
    </citation>
    <scope>NUCLEOTIDE SEQUENCE [LARGE SCALE GENOMIC DNA]</scope>
    <source>
        <strain evidence="3">CCTCC AB 2013263</strain>
    </source>
</reference>
<accession>A0ABV8A5Y2</accession>
<protein>
    <submittedName>
        <fullName evidence="2">Uncharacterized protein</fullName>
    </submittedName>
</protein>
<keyword evidence="3" id="KW-1185">Reference proteome</keyword>
<proteinExistence type="predicted"/>
<dbReference type="RefSeq" id="WP_380077048.1">
    <property type="nucleotide sequence ID" value="NZ_JBHRZF010000095.1"/>
</dbReference>
<name>A0ABV8A5Y2_9DEIO</name>
<gene>
    <name evidence="2" type="ORF">ACFOPQ_08390</name>
</gene>
<sequence length="53" mass="5527">MTLLLALAALFGLPLAVIAVFGRRQQQLNDAMSKMGDGPSHGAPHVGPNDLDT</sequence>
<dbReference type="Proteomes" id="UP001595748">
    <property type="component" value="Unassembled WGS sequence"/>
</dbReference>
<evidence type="ECO:0000313" key="3">
    <source>
        <dbReference type="Proteomes" id="UP001595748"/>
    </source>
</evidence>